<evidence type="ECO:0000256" key="1">
    <source>
        <dbReference type="SAM" id="SignalP"/>
    </source>
</evidence>
<comment type="caution">
    <text evidence="2">The sequence shown here is derived from an EMBL/GenBank/DDBJ whole genome shotgun (WGS) entry which is preliminary data.</text>
</comment>
<protein>
    <submittedName>
        <fullName evidence="2">Cyclic lactone autoinducer peptide</fullName>
    </submittedName>
</protein>
<accession>A0A9Q4F1Y1</accession>
<keyword evidence="1" id="KW-0732">Signal</keyword>
<dbReference type="InterPro" id="IPR009229">
    <property type="entry name" value="AgrD"/>
</dbReference>
<proteinExistence type="predicted"/>
<evidence type="ECO:0000313" key="3">
    <source>
        <dbReference type="Proteomes" id="UP001079535"/>
    </source>
</evidence>
<feature type="chain" id="PRO_5040443212" evidence="1">
    <location>
        <begin position="25"/>
        <end position="47"/>
    </location>
</feature>
<dbReference type="RefSeq" id="WP_268803564.1">
    <property type="nucleotide sequence ID" value="NZ_JAPRAY010000011.1"/>
</dbReference>
<dbReference type="Proteomes" id="UP001079535">
    <property type="component" value="Unassembled WGS sequence"/>
</dbReference>
<dbReference type="AlphaFoldDB" id="A0A9Q4F1Y1"/>
<gene>
    <name evidence="2" type="ORF">OZZ17_08890</name>
</gene>
<evidence type="ECO:0000313" key="2">
    <source>
        <dbReference type="EMBL" id="MCZ0667662.1"/>
    </source>
</evidence>
<name>A0A9Q4F1Y1_MEDGN</name>
<sequence length="47" mass="5586">MKKKTFWKHSNIIASLAFMFSFIAANSRCVCIFHQPKMPEELKKLRK</sequence>
<dbReference type="EMBL" id="JAPRAY010000011">
    <property type="protein sequence ID" value="MCZ0667662.1"/>
    <property type="molecule type" value="Genomic_DNA"/>
</dbReference>
<dbReference type="NCBIfam" id="TIGR04223">
    <property type="entry name" value="quorum_AgrD"/>
    <property type="match status" value="1"/>
</dbReference>
<reference evidence="2" key="1">
    <citation type="submission" date="2022-11" db="EMBL/GenBank/DDBJ databases">
        <title>Temperate bacteriophages infecting mucin-degrading bacterium Ruminococcus gnavus from the human gut.</title>
        <authorList>
            <person name="Buttimer C."/>
        </authorList>
    </citation>
    <scope>NUCLEOTIDE SEQUENCE</scope>
    <source>
        <strain evidence="2">CCUG 49994</strain>
    </source>
</reference>
<feature type="signal peptide" evidence="1">
    <location>
        <begin position="1"/>
        <end position="24"/>
    </location>
</feature>
<organism evidence="2 3">
    <name type="scientific">Mediterraneibacter gnavus</name>
    <name type="common">Ruminococcus gnavus</name>
    <dbReference type="NCBI Taxonomy" id="33038"/>
    <lineage>
        <taxon>Bacteria</taxon>
        <taxon>Bacillati</taxon>
        <taxon>Bacillota</taxon>
        <taxon>Clostridia</taxon>
        <taxon>Lachnospirales</taxon>
        <taxon>Lachnospiraceae</taxon>
        <taxon>Mediterraneibacter</taxon>
    </lineage>
</organism>